<feature type="domain" description="DUF7852" evidence="1">
    <location>
        <begin position="6"/>
        <end position="38"/>
    </location>
</feature>
<dbReference type="Proteomes" id="UP000325517">
    <property type="component" value="Chromosome"/>
</dbReference>
<reference evidence="2 3" key="1">
    <citation type="submission" date="2018-07" db="EMBL/GenBank/DDBJ databases">
        <title>Complete genome sequence of Psychrobacillus sp. PB01, isolated from iceberg, and comparative genome analysis of Psychrobacillus strains.</title>
        <authorList>
            <person name="Lee P.C."/>
        </authorList>
    </citation>
    <scope>NUCLEOTIDE SEQUENCE [LARGE SCALE GENOMIC DNA]</scope>
    <source>
        <strain evidence="2 3">PB01</strain>
    </source>
</reference>
<sequence>MPNKYAEVHSKTIKIPFSTFSEIYNFLHRPILNSSVVAYETIENRQMETVEELRAVSQSEQNLEVENFIESDTADSNLDDSNMTILEVSHTNETTNSSSVIGADEIDHPQIEIVIEQKEMSQSINYHEIEYISKGDNSLNKLNNGSIADFRINESSEIRNVNEPSKHAQLNSKTIKLPFSTFSRIYNFHHSPIIRKTAAADEIEKDIQMKAVVERGAVSHSEHNIEVENIEERDTFEDDLVDGIIINFEPSDANEQMKYKRERS</sequence>
<evidence type="ECO:0000313" key="2">
    <source>
        <dbReference type="EMBL" id="QFF98747.1"/>
    </source>
</evidence>
<accession>A0A5J6SRF3</accession>
<protein>
    <recommendedName>
        <fullName evidence="1">DUF7852 domain-containing protein</fullName>
    </recommendedName>
</protein>
<keyword evidence="3" id="KW-1185">Reference proteome</keyword>
<dbReference type="AlphaFoldDB" id="A0A5J6SRF3"/>
<proteinExistence type="predicted"/>
<evidence type="ECO:0000313" key="3">
    <source>
        <dbReference type="Proteomes" id="UP000325517"/>
    </source>
</evidence>
<evidence type="ECO:0000259" key="1">
    <source>
        <dbReference type="Pfam" id="PF25250"/>
    </source>
</evidence>
<dbReference type="KEGG" id="psyo:PB01_07825"/>
<dbReference type="Pfam" id="PF25250">
    <property type="entry name" value="DUF7852"/>
    <property type="match status" value="1"/>
</dbReference>
<name>A0A5J6SRF3_9BACI</name>
<organism evidence="2 3">
    <name type="scientific">Psychrobacillus glaciei</name>
    <dbReference type="NCBI Taxonomy" id="2283160"/>
    <lineage>
        <taxon>Bacteria</taxon>
        <taxon>Bacillati</taxon>
        <taxon>Bacillota</taxon>
        <taxon>Bacilli</taxon>
        <taxon>Bacillales</taxon>
        <taxon>Bacillaceae</taxon>
        <taxon>Psychrobacillus</taxon>
    </lineage>
</organism>
<gene>
    <name evidence="2" type="ORF">PB01_07825</name>
</gene>
<dbReference type="InterPro" id="IPR057174">
    <property type="entry name" value="DUF7852"/>
</dbReference>
<dbReference type="EMBL" id="CP031223">
    <property type="protein sequence ID" value="QFF98747.1"/>
    <property type="molecule type" value="Genomic_DNA"/>
</dbReference>
<dbReference type="OrthoDB" id="2440066at2"/>